<evidence type="ECO:0000259" key="9">
    <source>
        <dbReference type="PROSITE" id="PS50071"/>
    </source>
</evidence>
<organism evidence="10">
    <name type="scientific">Melanaphis sacchari</name>
    <dbReference type="NCBI Taxonomy" id="742174"/>
    <lineage>
        <taxon>Eukaryota</taxon>
        <taxon>Metazoa</taxon>
        <taxon>Ecdysozoa</taxon>
        <taxon>Arthropoda</taxon>
        <taxon>Hexapoda</taxon>
        <taxon>Insecta</taxon>
        <taxon>Pterygota</taxon>
        <taxon>Neoptera</taxon>
        <taxon>Paraneoptera</taxon>
        <taxon>Hemiptera</taxon>
        <taxon>Sternorrhyncha</taxon>
        <taxon>Aphidomorpha</taxon>
        <taxon>Aphidoidea</taxon>
        <taxon>Aphididae</taxon>
        <taxon>Aphidini</taxon>
        <taxon>Melanaphis</taxon>
    </lineage>
</organism>
<dbReference type="InterPro" id="IPR000047">
    <property type="entry name" value="HTH_motif"/>
</dbReference>
<dbReference type="Pfam" id="PF00046">
    <property type="entry name" value="Homeodomain"/>
    <property type="match status" value="1"/>
</dbReference>
<dbReference type="EMBL" id="GFXV01006511">
    <property type="protein sequence ID" value="MBW18316.1"/>
    <property type="molecule type" value="Transcribed_RNA"/>
</dbReference>
<keyword evidence="4 6" id="KW-0371">Homeobox</keyword>
<reference evidence="10" key="1">
    <citation type="submission" date="2017-10" db="EMBL/GenBank/DDBJ databases">
        <title>Transcriptome Assembly of Sugarcane Aphid Adults.</title>
        <authorList>
            <person name="Scully E.D."/>
            <person name="Palmer N.A."/>
            <person name="Geib S.M."/>
            <person name="Sarath G."/>
            <person name="Sattler S.E."/>
        </authorList>
    </citation>
    <scope>NUCLEOTIDE SEQUENCE</scope>
    <source>
        <tissue evidence="10">Whole body</tissue>
    </source>
</reference>
<keyword evidence="5 6" id="KW-0539">Nucleus</keyword>
<dbReference type="PRINTS" id="PR00031">
    <property type="entry name" value="HTHREPRESSR"/>
</dbReference>
<feature type="region of interest" description="Disordered" evidence="8">
    <location>
        <begin position="1"/>
        <end position="52"/>
    </location>
</feature>
<dbReference type="PRINTS" id="PR00024">
    <property type="entry name" value="HOMEOBOX"/>
</dbReference>
<name>A0A2H8TVP1_9HEMI</name>
<evidence type="ECO:0000256" key="2">
    <source>
        <dbReference type="ARBA" id="ARBA00022473"/>
    </source>
</evidence>
<dbReference type="FunFam" id="1.10.10.60:FF:000233">
    <property type="entry name" value="Distal-less, isoform C"/>
    <property type="match status" value="1"/>
</dbReference>
<feature type="region of interest" description="Disordered" evidence="8">
    <location>
        <begin position="87"/>
        <end position="123"/>
    </location>
</feature>
<feature type="compositionally biased region" description="Gly residues" evidence="8">
    <location>
        <begin position="15"/>
        <end position="31"/>
    </location>
</feature>
<dbReference type="InterPro" id="IPR050460">
    <property type="entry name" value="Distal-less_Homeobox_TF"/>
</dbReference>
<evidence type="ECO:0000256" key="8">
    <source>
        <dbReference type="SAM" id="MobiDB-lite"/>
    </source>
</evidence>
<dbReference type="PROSITE" id="PS50071">
    <property type="entry name" value="HOMEOBOX_2"/>
    <property type="match status" value="1"/>
</dbReference>
<dbReference type="GO" id="GO:0000978">
    <property type="term" value="F:RNA polymerase II cis-regulatory region sequence-specific DNA binding"/>
    <property type="evidence" value="ECO:0007669"/>
    <property type="project" value="TreeGrafter"/>
</dbReference>
<keyword evidence="2" id="KW-0217">Developmental protein</keyword>
<keyword evidence="3 6" id="KW-0238">DNA-binding</keyword>
<proteinExistence type="predicted"/>
<protein>
    <submittedName>
        <fullName evidence="10">Homeotic protein distal-less</fullName>
    </submittedName>
</protein>
<dbReference type="SMART" id="SM00389">
    <property type="entry name" value="HOX"/>
    <property type="match status" value="1"/>
</dbReference>
<dbReference type="PANTHER" id="PTHR24327:SF81">
    <property type="entry name" value="HOMEOTIC PROTEIN DISTAL-LESS-RELATED"/>
    <property type="match status" value="1"/>
</dbReference>
<evidence type="ECO:0000256" key="7">
    <source>
        <dbReference type="RuleBase" id="RU000682"/>
    </source>
</evidence>
<evidence type="ECO:0000256" key="5">
    <source>
        <dbReference type="ARBA" id="ARBA00023242"/>
    </source>
</evidence>
<evidence type="ECO:0000256" key="6">
    <source>
        <dbReference type="PROSITE-ProRule" id="PRU00108"/>
    </source>
</evidence>
<feature type="compositionally biased region" description="Polar residues" evidence="8">
    <location>
        <begin position="93"/>
        <end position="102"/>
    </location>
</feature>
<feature type="compositionally biased region" description="Polar residues" evidence="8">
    <location>
        <begin position="326"/>
        <end position="337"/>
    </location>
</feature>
<feature type="compositionally biased region" description="Low complexity" evidence="8">
    <location>
        <begin position="347"/>
        <end position="361"/>
    </location>
</feature>
<dbReference type="InterPro" id="IPR017970">
    <property type="entry name" value="Homeobox_CS"/>
</dbReference>
<feature type="domain" description="Homeobox" evidence="9">
    <location>
        <begin position="175"/>
        <end position="235"/>
    </location>
</feature>
<dbReference type="AlphaFoldDB" id="A0A2H8TVP1"/>
<evidence type="ECO:0000256" key="4">
    <source>
        <dbReference type="ARBA" id="ARBA00023155"/>
    </source>
</evidence>
<dbReference type="InterPro" id="IPR001356">
    <property type="entry name" value="HD"/>
</dbReference>
<dbReference type="Gene3D" id="1.10.10.60">
    <property type="entry name" value="Homeodomain-like"/>
    <property type="match status" value="1"/>
</dbReference>
<feature type="compositionally biased region" description="Gly residues" evidence="8">
    <location>
        <begin position="299"/>
        <end position="324"/>
    </location>
</feature>
<accession>A0A2H8TVP1</accession>
<comment type="subcellular location">
    <subcellularLocation>
        <location evidence="1 6 7">Nucleus</location>
    </subcellularLocation>
</comment>
<dbReference type="GO" id="GO:0000981">
    <property type="term" value="F:DNA-binding transcription factor activity, RNA polymerase II-specific"/>
    <property type="evidence" value="ECO:0007669"/>
    <property type="project" value="InterPro"/>
</dbReference>
<dbReference type="InterPro" id="IPR020479">
    <property type="entry name" value="HD_metazoa"/>
</dbReference>
<sequence>MAGGDAMDATALSTGGPGSGGGGGGANGPGGNNAAVGGQDSRGGGGGSITPVPTSKSAFIELQQNPYNVRGVYHPHPHAHPHFAAAAAAAVNQHHSSPTQHHGNAASLQPHHHDGAGGFGSPRGAMSAYPFPTMHQNSYSSYHIGSYTPQCPSPTKEEKCGIAEDGSLRVNGKGKKMRKPRTIYSSLQLQQLNRRFQRTQYLALPERAELAASLGLTQTQVKIWFQNRRSKYKKMMKAAQQQVSTPSNNSSNNGGGPGHMLGGPGGANTPSIPNSPPPSGGLLGGNGSSSGSQPSPTGGYIGGGGGGGGGSGGGGHVGPGGMGQHVGNSPTPSSTPVSCDMSPVPPVHHSSSGVSGSPPGVAWDMKPPNLQALAGNPHHHSHHPTAGYMPQYSWYQADGPNQGLLSVWPAV</sequence>
<dbReference type="CDD" id="cd00086">
    <property type="entry name" value="homeodomain"/>
    <property type="match status" value="1"/>
</dbReference>
<dbReference type="GO" id="GO:0005634">
    <property type="term" value="C:nucleus"/>
    <property type="evidence" value="ECO:0007669"/>
    <property type="project" value="UniProtKB-SubCell"/>
</dbReference>
<dbReference type="OrthoDB" id="6159439at2759"/>
<gene>
    <name evidence="10" type="primary">Dll</name>
</gene>
<dbReference type="InterPro" id="IPR009057">
    <property type="entry name" value="Homeodomain-like_sf"/>
</dbReference>
<feature type="compositionally biased region" description="Low complexity" evidence="8">
    <location>
        <begin position="289"/>
        <end position="298"/>
    </location>
</feature>
<feature type="compositionally biased region" description="Low complexity" evidence="8">
    <location>
        <begin position="237"/>
        <end position="252"/>
    </location>
</feature>
<dbReference type="PANTHER" id="PTHR24327">
    <property type="entry name" value="HOMEOBOX PROTEIN"/>
    <property type="match status" value="1"/>
</dbReference>
<dbReference type="PROSITE" id="PS00027">
    <property type="entry name" value="HOMEOBOX_1"/>
    <property type="match status" value="1"/>
</dbReference>
<evidence type="ECO:0000256" key="3">
    <source>
        <dbReference type="ARBA" id="ARBA00023125"/>
    </source>
</evidence>
<dbReference type="SUPFAM" id="SSF46689">
    <property type="entry name" value="Homeodomain-like"/>
    <property type="match status" value="1"/>
</dbReference>
<feature type="region of interest" description="Disordered" evidence="8">
    <location>
        <begin position="235"/>
        <end position="384"/>
    </location>
</feature>
<evidence type="ECO:0000256" key="1">
    <source>
        <dbReference type="ARBA" id="ARBA00004123"/>
    </source>
</evidence>
<feature type="DNA-binding region" description="Homeobox" evidence="6">
    <location>
        <begin position="177"/>
        <end position="236"/>
    </location>
</feature>
<evidence type="ECO:0000313" key="10">
    <source>
        <dbReference type="EMBL" id="MBW18316.1"/>
    </source>
</evidence>
<feature type="compositionally biased region" description="Gly residues" evidence="8">
    <location>
        <begin position="253"/>
        <end position="266"/>
    </location>
</feature>